<dbReference type="SMART" id="SM00465">
    <property type="entry name" value="GIYc"/>
    <property type="match status" value="1"/>
</dbReference>
<keyword evidence="4" id="KW-0378">Hydrolase</keyword>
<dbReference type="GO" id="GO:0009380">
    <property type="term" value="C:excinuclease repair complex"/>
    <property type="evidence" value="ECO:0007669"/>
    <property type="project" value="TreeGrafter"/>
</dbReference>
<dbReference type="STRING" id="1938817.SAMN06296008_10763"/>
<dbReference type="Gene3D" id="3.40.1440.10">
    <property type="entry name" value="GIY-YIG endonuclease"/>
    <property type="match status" value="1"/>
</dbReference>
<proteinExistence type="predicted"/>
<dbReference type="GO" id="GO:0004527">
    <property type="term" value="F:exonuclease activity"/>
    <property type="evidence" value="ECO:0007669"/>
    <property type="project" value="UniProtKB-ARBA"/>
</dbReference>
<dbReference type="GO" id="GO:0003677">
    <property type="term" value="F:DNA binding"/>
    <property type="evidence" value="ECO:0007669"/>
    <property type="project" value="InterPro"/>
</dbReference>
<organism evidence="15 16">
    <name type="scientific">Polynucleobacter kasalickyi</name>
    <dbReference type="NCBI Taxonomy" id="1938817"/>
    <lineage>
        <taxon>Bacteria</taxon>
        <taxon>Pseudomonadati</taxon>
        <taxon>Pseudomonadota</taxon>
        <taxon>Betaproteobacteria</taxon>
        <taxon>Burkholderiales</taxon>
        <taxon>Burkholderiaceae</taxon>
        <taxon>Polynucleobacter</taxon>
    </lineage>
</organism>
<evidence type="ECO:0000256" key="8">
    <source>
        <dbReference type="ARBA" id="ARBA00025483"/>
    </source>
</evidence>
<dbReference type="SMART" id="SM00479">
    <property type="entry name" value="EXOIII"/>
    <property type="match status" value="1"/>
</dbReference>
<dbReference type="InterPro" id="IPR013520">
    <property type="entry name" value="Ribonucl_H"/>
</dbReference>
<dbReference type="EC" id="2.7.7.7" evidence="1"/>
<evidence type="ECO:0000313" key="15">
    <source>
        <dbReference type="EMBL" id="SMC55035.1"/>
    </source>
</evidence>
<protein>
    <recommendedName>
        <fullName evidence="10">Excinuclease cho</fullName>
        <ecNumber evidence="1">2.7.7.7</ecNumber>
    </recommendedName>
    <alternativeName>
        <fullName evidence="12">Endonuclease cho</fullName>
    </alternativeName>
    <alternativeName>
        <fullName evidence="11">UvrC homolog protein</fullName>
    </alternativeName>
</protein>
<dbReference type="Pfam" id="PF01541">
    <property type="entry name" value="GIY-YIG"/>
    <property type="match status" value="1"/>
</dbReference>
<evidence type="ECO:0000313" key="16">
    <source>
        <dbReference type="Proteomes" id="UP000192708"/>
    </source>
</evidence>
<evidence type="ECO:0000256" key="2">
    <source>
        <dbReference type="ARBA" id="ARBA00022763"/>
    </source>
</evidence>
<comment type="subunit">
    <text evidence="9">DNA polymerase III contains a core (composed of alpha, epsilon and theta chains) that associates with a tau subunit. This core dimerizes to form the POLIII' complex. PolIII' associates with the gamma complex (composed of gamma, delta, delta', psi and chi chains) and with the beta chain to form the complete DNA polymerase III complex.</text>
</comment>
<dbReference type="FunFam" id="3.30.420.10:FF:000045">
    <property type="entry name" value="3'-5' exonuclease DinG"/>
    <property type="match status" value="1"/>
</dbReference>
<evidence type="ECO:0000256" key="1">
    <source>
        <dbReference type="ARBA" id="ARBA00012417"/>
    </source>
</evidence>
<comment type="function">
    <text evidence="8">DNA polymerase III is a complex, multichain enzyme responsible for most of the replicative synthesis in bacteria. The epsilon subunit contain the editing function and is a proofreading 3'-5' exonuclease.</text>
</comment>
<feature type="domain" description="GIY-YIG" evidence="14">
    <location>
        <begin position="204"/>
        <end position="282"/>
    </location>
</feature>
<dbReference type="InterPro" id="IPR047296">
    <property type="entry name" value="GIY-YIG_UvrC_Cho"/>
</dbReference>
<dbReference type="Gene3D" id="3.30.420.10">
    <property type="entry name" value="Ribonuclease H-like superfamily/Ribonuclease H"/>
    <property type="match status" value="1"/>
</dbReference>
<keyword evidence="2" id="KW-0227">DNA damage</keyword>
<keyword evidence="7" id="KW-0742">SOS response</keyword>
<accession>A0A1W2A2Z2</accession>
<dbReference type="AlphaFoldDB" id="A0A1W2A2Z2"/>
<evidence type="ECO:0000256" key="12">
    <source>
        <dbReference type="ARBA" id="ARBA00042732"/>
    </source>
</evidence>
<evidence type="ECO:0000256" key="6">
    <source>
        <dbReference type="ARBA" id="ARBA00023204"/>
    </source>
</evidence>
<evidence type="ECO:0000259" key="14">
    <source>
        <dbReference type="PROSITE" id="PS50164"/>
    </source>
</evidence>
<comment type="catalytic activity">
    <reaction evidence="13">
        <text>DNA(n) + a 2'-deoxyribonucleoside 5'-triphosphate = DNA(n+1) + diphosphate</text>
        <dbReference type="Rhea" id="RHEA:22508"/>
        <dbReference type="Rhea" id="RHEA-COMP:17339"/>
        <dbReference type="Rhea" id="RHEA-COMP:17340"/>
        <dbReference type="ChEBI" id="CHEBI:33019"/>
        <dbReference type="ChEBI" id="CHEBI:61560"/>
        <dbReference type="ChEBI" id="CHEBI:173112"/>
        <dbReference type="EC" id="2.7.7.7"/>
    </reaction>
</comment>
<dbReference type="RefSeq" id="WP_084283583.1">
    <property type="nucleotide sequence ID" value="NZ_FWXJ01000007.1"/>
</dbReference>
<evidence type="ECO:0000256" key="5">
    <source>
        <dbReference type="ARBA" id="ARBA00022881"/>
    </source>
</evidence>
<dbReference type="InterPro" id="IPR036397">
    <property type="entry name" value="RNaseH_sf"/>
</dbReference>
<dbReference type="GO" id="GO:0006289">
    <property type="term" value="P:nucleotide-excision repair"/>
    <property type="evidence" value="ECO:0007669"/>
    <property type="project" value="InterPro"/>
</dbReference>
<dbReference type="SUPFAM" id="SSF53098">
    <property type="entry name" value="Ribonuclease H-like"/>
    <property type="match status" value="1"/>
</dbReference>
<dbReference type="GO" id="GO:0009432">
    <property type="term" value="P:SOS response"/>
    <property type="evidence" value="ECO:0007669"/>
    <property type="project" value="UniProtKB-KW"/>
</dbReference>
<dbReference type="SUPFAM" id="SSF82771">
    <property type="entry name" value="GIY-YIG endonuclease"/>
    <property type="match status" value="1"/>
</dbReference>
<dbReference type="NCBIfam" id="TIGR00573">
    <property type="entry name" value="dnaq"/>
    <property type="match status" value="1"/>
</dbReference>
<keyword evidence="3" id="KW-0228">DNA excision</keyword>
<evidence type="ECO:0000256" key="3">
    <source>
        <dbReference type="ARBA" id="ARBA00022769"/>
    </source>
</evidence>
<name>A0A1W2A2Z2_9BURK</name>
<evidence type="ECO:0000256" key="10">
    <source>
        <dbReference type="ARBA" id="ARBA00040756"/>
    </source>
</evidence>
<keyword evidence="6" id="KW-0234">DNA repair</keyword>
<dbReference type="InterPro" id="IPR050066">
    <property type="entry name" value="UvrABC_protein_C"/>
</dbReference>
<gene>
    <name evidence="15" type="ORF">SAMN06296008_10763</name>
</gene>
<dbReference type="InterPro" id="IPR006054">
    <property type="entry name" value="DnaQ"/>
</dbReference>
<dbReference type="PANTHER" id="PTHR30562:SF10">
    <property type="entry name" value="EXCINUCLEASE CHO"/>
    <property type="match status" value="1"/>
</dbReference>
<dbReference type="Proteomes" id="UP000192708">
    <property type="component" value="Unassembled WGS sequence"/>
</dbReference>
<evidence type="ECO:0000256" key="11">
    <source>
        <dbReference type="ARBA" id="ARBA00042138"/>
    </source>
</evidence>
<dbReference type="EMBL" id="FWXJ01000007">
    <property type="protein sequence ID" value="SMC55035.1"/>
    <property type="molecule type" value="Genomic_DNA"/>
</dbReference>
<dbReference type="GO" id="GO:0003887">
    <property type="term" value="F:DNA-directed DNA polymerase activity"/>
    <property type="evidence" value="ECO:0007669"/>
    <property type="project" value="UniProtKB-EC"/>
</dbReference>
<dbReference type="GO" id="GO:0006260">
    <property type="term" value="P:DNA replication"/>
    <property type="evidence" value="ECO:0007669"/>
    <property type="project" value="InterPro"/>
</dbReference>
<sequence>MNVLTPNFPPLAFVDIETTGGNSDRDRITEVAVITLQDGQLFKWSRLINPGVFIPRNIQILTGIDPSLVENEPFFHDIAKEIYEQLEGKVFIAHNARFDYGFLKASFKRCELDFRAKVLCTVKLSRLLFPEQARHNLDTVIASHGLQVSARHRAMGDAEVLEQFWNVCVRQFGVARLQEAMKQLIANPSLPPKIDQKVIDAIPDSPGVYLFYAENRTPIYIGKSNSLRTRVMGHFSSALSVRKEMKLSMQVADIDWIETAGEIGALLLESKLIKEKLPSLNIKLRRSKDLCAWQFLLNENQILTPQLVRHDDLQPGIQDNLYGLFYSRHEANKTLQSIAKKNELCEGLLGLEKLLPGKPCFGFQVKQCRGACVGVEAINAYHLRLMTALKKFKVGVWPFKTAIGIKEGNELHVTDHWCYLGTAINEDEVFELLSTGKPEFDLDIYKIIKKFLKTMDKDRILKLEKPTNYEEFVG</sequence>
<reference evidence="15 16" key="1">
    <citation type="submission" date="2017-04" db="EMBL/GenBank/DDBJ databases">
        <authorList>
            <person name="Afonso C.L."/>
            <person name="Miller P.J."/>
            <person name="Scott M.A."/>
            <person name="Spackman E."/>
            <person name="Goraichik I."/>
            <person name="Dimitrov K.M."/>
            <person name="Suarez D.L."/>
            <person name="Swayne D.E."/>
        </authorList>
    </citation>
    <scope>NUCLEOTIDE SEQUENCE [LARGE SCALE GENOMIC DNA]</scope>
    <source>
        <strain evidence="15 16">VK13</strain>
    </source>
</reference>
<dbReference type="OrthoDB" id="9803913at2"/>
<dbReference type="CDD" id="cd06127">
    <property type="entry name" value="DEDDh"/>
    <property type="match status" value="1"/>
</dbReference>
<dbReference type="PANTHER" id="PTHR30562">
    <property type="entry name" value="UVRC/OXIDOREDUCTASE"/>
    <property type="match status" value="1"/>
</dbReference>
<keyword evidence="16" id="KW-1185">Reference proteome</keyword>
<evidence type="ECO:0000256" key="4">
    <source>
        <dbReference type="ARBA" id="ARBA00022801"/>
    </source>
</evidence>
<dbReference type="InterPro" id="IPR000305">
    <property type="entry name" value="GIY-YIG_endonuc"/>
</dbReference>
<dbReference type="CDD" id="cd10434">
    <property type="entry name" value="GIY-YIG_UvrC_Cho"/>
    <property type="match status" value="1"/>
</dbReference>
<evidence type="ECO:0000256" key="9">
    <source>
        <dbReference type="ARBA" id="ARBA00026073"/>
    </source>
</evidence>
<dbReference type="InterPro" id="IPR012337">
    <property type="entry name" value="RNaseH-like_sf"/>
</dbReference>
<dbReference type="Pfam" id="PF00929">
    <property type="entry name" value="RNase_T"/>
    <property type="match status" value="1"/>
</dbReference>
<evidence type="ECO:0000256" key="7">
    <source>
        <dbReference type="ARBA" id="ARBA00023236"/>
    </source>
</evidence>
<dbReference type="InterPro" id="IPR035901">
    <property type="entry name" value="GIY-YIG_endonuc_sf"/>
</dbReference>
<evidence type="ECO:0000256" key="13">
    <source>
        <dbReference type="ARBA" id="ARBA00049244"/>
    </source>
</evidence>
<keyword evidence="5" id="KW-0267">Excision nuclease</keyword>
<dbReference type="PROSITE" id="PS50164">
    <property type="entry name" value="GIY_YIG"/>
    <property type="match status" value="1"/>
</dbReference>